<proteinExistence type="predicted"/>
<name>A0A0B6Z8U6_9EUPU</name>
<sequence>MYGYIALQKLLLTVPMPYIYRLDEPNHPKPQKKTNSNTSAEDMHCTSFHRDIRPSNPIITDRKNEEK</sequence>
<protein>
    <submittedName>
        <fullName evidence="2">Uncharacterized protein</fullName>
    </submittedName>
</protein>
<reference evidence="2" key="1">
    <citation type="submission" date="2014-12" db="EMBL/GenBank/DDBJ databases">
        <title>Insight into the proteome of Arion vulgaris.</title>
        <authorList>
            <person name="Aradska J."/>
            <person name="Bulat T."/>
            <person name="Smidak R."/>
            <person name="Sarate P."/>
            <person name="Gangsoo J."/>
            <person name="Sialana F."/>
            <person name="Bilban M."/>
            <person name="Lubec G."/>
        </authorList>
    </citation>
    <scope>NUCLEOTIDE SEQUENCE</scope>
    <source>
        <tissue evidence="2">Skin</tissue>
    </source>
</reference>
<feature type="region of interest" description="Disordered" evidence="1">
    <location>
        <begin position="22"/>
        <end position="67"/>
    </location>
</feature>
<gene>
    <name evidence="2" type="primary">ORF53628</name>
</gene>
<organism evidence="2">
    <name type="scientific">Arion vulgaris</name>
    <dbReference type="NCBI Taxonomy" id="1028688"/>
    <lineage>
        <taxon>Eukaryota</taxon>
        <taxon>Metazoa</taxon>
        <taxon>Spiralia</taxon>
        <taxon>Lophotrochozoa</taxon>
        <taxon>Mollusca</taxon>
        <taxon>Gastropoda</taxon>
        <taxon>Heterobranchia</taxon>
        <taxon>Euthyneura</taxon>
        <taxon>Panpulmonata</taxon>
        <taxon>Eupulmonata</taxon>
        <taxon>Stylommatophora</taxon>
        <taxon>Helicina</taxon>
        <taxon>Arionoidea</taxon>
        <taxon>Arionidae</taxon>
        <taxon>Arion</taxon>
    </lineage>
</organism>
<feature type="compositionally biased region" description="Basic and acidic residues" evidence="1">
    <location>
        <begin position="41"/>
        <end position="53"/>
    </location>
</feature>
<dbReference type="EMBL" id="HACG01018149">
    <property type="protein sequence ID" value="CEK65014.1"/>
    <property type="molecule type" value="Transcribed_RNA"/>
</dbReference>
<evidence type="ECO:0000313" key="2">
    <source>
        <dbReference type="EMBL" id="CEK65014.1"/>
    </source>
</evidence>
<evidence type="ECO:0000256" key="1">
    <source>
        <dbReference type="SAM" id="MobiDB-lite"/>
    </source>
</evidence>
<dbReference type="AlphaFoldDB" id="A0A0B6Z8U6"/>
<accession>A0A0B6Z8U6</accession>